<feature type="domain" description="Peptidase C45 hydrolase" evidence="2">
    <location>
        <begin position="108"/>
        <end position="211"/>
    </location>
</feature>
<organism evidence="3 4">
    <name type="scientific">Bradyrhizobium australiense</name>
    <dbReference type="NCBI Taxonomy" id="2721161"/>
    <lineage>
        <taxon>Bacteria</taxon>
        <taxon>Pseudomonadati</taxon>
        <taxon>Pseudomonadota</taxon>
        <taxon>Alphaproteobacteria</taxon>
        <taxon>Hyphomicrobiales</taxon>
        <taxon>Nitrobacteraceae</taxon>
        <taxon>Bradyrhizobium</taxon>
    </lineage>
</organism>
<dbReference type="Proteomes" id="UP000544122">
    <property type="component" value="Unassembled WGS sequence"/>
</dbReference>
<proteinExistence type="predicted"/>
<gene>
    <name evidence="3" type="ORF">HCN58_31250</name>
</gene>
<evidence type="ECO:0000259" key="2">
    <source>
        <dbReference type="Pfam" id="PF03417"/>
    </source>
</evidence>
<dbReference type="PANTHER" id="PTHR34180">
    <property type="entry name" value="PEPTIDASE C45"/>
    <property type="match status" value="1"/>
</dbReference>
<feature type="region of interest" description="Disordered" evidence="1">
    <location>
        <begin position="214"/>
        <end position="257"/>
    </location>
</feature>
<comment type="caution">
    <text evidence="3">The sequence shown here is derived from an EMBL/GenBank/DDBJ whole genome shotgun (WGS) entry which is preliminary data.</text>
</comment>
<reference evidence="3 4" key="1">
    <citation type="submission" date="2020-03" db="EMBL/GenBank/DDBJ databases">
        <title>Bradyrhizobium diversity isolated from nodules of Indigofera sp.</title>
        <authorList>
            <person name="Klepa M."/>
            <person name="Helene L."/>
            <person name="Hungria M."/>
        </authorList>
    </citation>
    <scope>NUCLEOTIDE SEQUENCE [LARGE SCALE GENOMIC DNA]</scope>
    <source>
        <strain evidence="3 4">WSM 1791</strain>
    </source>
</reference>
<dbReference type="PANTHER" id="PTHR34180:SF1">
    <property type="entry name" value="BETA-ALANYL-DOPAMINE_CARCININE HYDROLASE"/>
    <property type="match status" value="1"/>
</dbReference>
<dbReference type="NCBIfam" id="NF040521">
    <property type="entry name" value="C45_proenzyme"/>
    <property type="match status" value="1"/>
</dbReference>
<dbReference type="Pfam" id="PF03417">
    <property type="entry name" value="AAT"/>
    <property type="match status" value="1"/>
</dbReference>
<dbReference type="InterPro" id="IPR047794">
    <property type="entry name" value="C45_proenzyme-like"/>
</dbReference>
<accession>A0A7Y4GXV2</accession>
<keyword evidence="4" id="KW-1185">Reference proteome</keyword>
<sequence length="257" mass="28919">MKVPVKLFRVSIVQCRGTPYQVGRAQARLFATTLKGRAFLRKKTTRFPWWFNLHTEQRVFAKFAPALWEELTGLADELGISMERAAFWFGNDGMRPPIGACSAVMTADIYGRNYDYMPRYYGAQFVLMQASGCYASIGSSHQLTGRLDGMNEHGLTLGLHQVKKSPRSPGLSADLIVRMILDQCSTTKEAVAKLRQLPHAMQYNYSLLDIASSGPTGRNVQSRRMARPAQEKDHRDVLGTGFPRRPGYERDPDQPDT</sequence>
<protein>
    <recommendedName>
        <fullName evidence="2">Peptidase C45 hydrolase domain-containing protein</fullName>
    </recommendedName>
</protein>
<dbReference type="InterPro" id="IPR029055">
    <property type="entry name" value="Ntn_hydrolases_N"/>
</dbReference>
<dbReference type="Gene3D" id="3.60.60.10">
    <property type="entry name" value="Penicillin V Acylase, Chain A"/>
    <property type="match status" value="1"/>
</dbReference>
<dbReference type="EMBL" id="JAAVLX010000013">
    <property type="protein sequence ID" value="NOJ43970.1"/>
    <property type="molecule type" value="Genomic_DNA"/>
</dbReference>
<dbReference type="SUPFAM" id="SSF56235">
    <property type="entry name" value="N-terminal nucleophile aminohydrolases (Ntn hydrolases)"/>
    <property type="match status" value="1"/>
</dbReference>
<dbReference type="InterPro" id="IPR005079">
    <property type="entry name" value="Peptidase_C45_hydrolase"/>
</dbReference>
<evidence type="ECO:0000313" key="4">
    <source>
        <dbReference type="Proteomes" id="UP000544122"/>
    </source>
</evidence>
<dbReference type="InterPro" id="IPR047801">
    <property type="entry name" value="Peptidase_C45"/>
</dbReference>
<evidence type="ECO:0000256" key="1">
    <source>
        <dbReference type="SAM" id="MobiDB-lite"/>
    </source>
</evidence>
<dbReference type="AlphaFoldDB" id="A0A7Y4GXV2"/>
<name>A0A7Y4GXV2_9BRAD</name>
<dbReference type="RefSeq" id="WP_171583178.1">
    <property type="nucleotide sequence ID" value="NZ_JAAVLX010000013.1"/>
</dbReference>
<feature type="compositionally biased region" description="Basic and acidic residues" evidence="1">
    <location>
        <begin position="246"/>
        <end position="257"/>
    </location>
</feature>
<evidence type="ECO:0000313" key="3">
    <source>
        <dbReference type="EMBL" id="NOJ43970.1"/>
    </source>
</evidence>